<evidence type="ECO:0000256" key="7">
    <source>
        <dbReference type="PROSITE-ProRule" id="PRU00339"/>
    </source>
</evidence>
<dbReference type="Gene3D" id="1.10.287.110">
    <property type="entry name" value="DnaJ domain"/>
    <property type="match status" value="1"/>
</dbReference>
<dbReference type="InterPro" id="IPR001841">
    <property type="entry name" value="Znf_RING"/>
</dbReference>
<dbReference type="InterPro" id="IPR017907">
    <property type="entry name" value="Znf_RING_CS"/>
</dbReference>
<dbReference type="EMBL" id="HBIV01008547">
    <property type="protein sequence ID" value="CAE0653811.1"/>
    <property type="molecule type" value="Transcribed_RNA"/>
</dbReference>
<evidence type="ECO:0008006" key="11">
    <source>
        <dbReference type="Google" id="ProtNLM"/>
    </source>
</evidence>
<accession>A0A7S4DJN4</accession>
<dbReference type="InterPro" id="IPR036869">
    <property type="entry name" value="J_dom_sf"/>
</dbReference>
<reference evidence="10" key="1">
    <citation type="submission" date="2021-01" db="EMBL/GenBank/DDBJ databases">
        <authorList>
            <person name="Corre E."/>
            <person name="Pelletier E."/>
            <person name="Niang G."/>
            <person name="Scheremetjew M."/>
            <person name="Finn R."/>
            <person name="Kale V."/>
            <person name="Holt S."/>
            <person name="Cochrane G."/>
            <person name="Meng A."/>
            <person name="Brown T."/>
            <person name="Cohen L."/>
        </authorList>
    </citation>
    <scope>NUCLEOTIDE SEQUENCE</scope>
    <source>
        <strain evidence="10">CCCM811</strain>
    </source>
</reference>
<evidence type="ECO:0000256" key="4">
    <source>
        <dbReference type="ARBA" id="ARBA00022803"/>
    </source>
</evidence>
<dbReference type="PANTHER" id="PTHR45188">
    <property type="entry name" value="DNAJ PROTEIN P58IPK HOMOLOG"/>
    <property type="match status" value="1"/>
</dbReference>
<dbReference type="AlphaFoldDB" id="A0A7S4DJN4"/>
<keyword evidence="5" id="KW-0862">Zinc</keyword>
<evidence type="ECO:0000313" key="10">
    <source>
        <dbReference type="EMBL" id="CAE0653811.1"/>
    </source>
</evidence>
<dbReference type="PROSITE" id="PS50005">
    <property type="entry name" value="TPR"/>
    <property type="match status" value="3"/>
</dbReference>
<proteinExistence type="predicted"/>
<dbReference type="Gene3D" id="3.30.40.10">
    <property type="entry name" value="Zinc/RING finger domain, C3HC4 (zinc finger)"/>
    <property type="match status" value="1"/>
</dbReference>
<dbReference type="CDD" id="cd06257">
    <property type="entry name" value="DnaJ"/>
    <property type="match status" value="1"/>
</dbReference>
<keyword evidence="4 7" id="KW-0802">TPR repeat</keyword>
<dbReference type="PROSITE" id="PS00518">
    <property type="entry name" value="ZF_RING_1"/>
    <property type="match status" value="1"/>
</dbReference>
<dbReference type="PROSITE" id="PS50089">
    <property type="entry name" value="ZF_RING_2"/>
    <property type="match status" value="1"/>
</dbReference>
<evidence type="ECO:0000256" key="3">
    <source>
        <dbReference type="ARBA" id="ARBA00022771"/>
    </source>
</evidence>
<dbReference type="PANTHER" id="PTHR45188:SF2">
    <property type="entry name" value="DNAJ HOMOLOG SUBFAMILY C MEMBER 7"/>
    <property type="match status" value="1"/>
</dbReference>
<feature type="repeat" description="TPR" evidence="7">
    <location>
        <begin position="133"/>
        <end position="166"/>
    </location>
</feature>
<dbReference type="InterPro" id="IPR019734">
    <property type="entry name" value="TPR_rpt"/>
</dbReference>
<dbReference type="SMART" id="SM00271">
    <property type="entry name" value="DnaJ"/>
    <property type="match status" value="1"/>
</dbReference>
<protein>
    <recommendedName>
        <fullName evidence="11">Anaphase-promoting complex subunit 11</fullName>
    </recommendedName>
</protein>
<gene>
    <name evidence="10" type="ORF">LGLO00237_LOCUS6441</name>
</gene>
<dbReference type="InterPro" id="IPR001623">
    <property type="entry name" value="DnaJ_domain"/>
</dbReference>
<evidence type="ECO:0000259" key="9">
    <source>
        <dbReference type="PROSITE" id="PS50089"/>
    </source>
</evidence>
<keyword evidence="2" id="KW-0677">Repeat</keyword>
<keyword evidence="1" id="KW-0479">Metal-binding</keyword>
<dbReference type="Pfam" id="PF00226">
    <property type="entry name" value="DnaJ"/>
    <property type="match status" value="1"/>
</dbReference>
<name>A0A7S4DJN4_9EUKA</name>
<dbReference type="SMART" id="SM00184">
    <property type="entry name" value="RING"/>
    <property type="match status" value="1"/>
</dbReference>
<dbReference type="SMART" id="SM00028">
    <property type="entry name" value="TPR"/>
    <property type="match status" value="6"/>
</dbReference>
<sequence>MGFPTSLVLETGSLHTEFECGICLSLAEYPSHTKCSHVFCKSCLKDWLQQKMNCPKCKTELPSADDVQDLKTASPLAWRILCRVRVRCPLHTQKCTWKGDYGDIQAHLMNSKTHKIDEKSSGAAKRAMAKASAEAFKEQGNQQFRARAYGRAILLYSKALSLAPEMAPVYCNRSAAYLQLERYDDAVADAREAIKLMPTYARGHQRLAQALCEMGEFGAAARHLQSRLEDIPELATDHQKALQLSQGMADGKAAMKDKNYGEARQIFRALSTLTKSEAPVLMALRAELEMGRCDYALSRSLTIIRAKKKCVDAYVVRAWAMYLRRDFDQALKHCREALRLDPDFAEARNLYKKVKIVNSAFESARKSYSQRNFEQAVIFFTEAIEKAHVSTKSPLWASLHAQRAQAYRRLHKLEDCLKDCKVAIQTQDDNKTAWTTRASVLIEMGKPEEAEKEMARLLEGTFQNDTMVRHIKEKAEFERRKRKRPNYYEILGVSSIASEMEIKSAYKKRALELHPDRIAKENDQKKSKEYEEKFKATGEALEILTDTMKRKLYDEGYDKEAIEERVRAANRAAHEHQHNGHRHY</sequence>
<dbReference type="SUPFAM" id="SSF48452">
    <property type="entry name" value="TPR-like"/>
    <property type="match status" value="1"/>
</dbReference>
<feature type="repeat" description="TPR" evidence="7">
    <location>
        <begin position="311"/>
        <end position="344"/>
    </location>
</feature>
<evidence type="ECO:0000259" key="8">
    <source>
        <dbReference type="PROSITE" id="PS50076"/>
    </source>
</evidence>
<dbReference type="InterPro" id="IPR013083">
    <property type="entry name" value="Znf_RING/FYVE/PHD"/>
</dbReference>
<evidence type="ECO:0000256" key="2">
    <source>
        <dbReference type="ARBA" id="ARBA00022737"/>
    </source>
</evidence>
<evidence type="ECO:0000256" key="6">
    <source>
        <dbReference type="PROSITE-ProRule" id="PRU00175"/>
    </source>
</evidence>
<dbReference type="GO" id="GO:0005737">
    <property type="term" value="C:cytoplasm"/>
    <property type="evidence" value="ECO:0007669"/>
    <property type="project" value="UniProtKB-ARBA"/>
</dbReference>
<evidence type="ECO:0000256" key="5">
    <source>
        <dbReference type="ARBA" id="ARBA00022833"/>
    </source>
</evidence>
<dbReference type="Gene3D" id="1.25.40.10">
    <property type="entry name" value="Tetratricopeptide repeat domain"/>
    <property type="match status" value="3"/>
</dbReference>
<feature type="repeat" description="TPR" evidence="7">
    <location>
        <begin position="167"/>
        <end position="200"/>
    </location>
</feature>
<feature type="domain" description="J" evidence="8">
    <location>
        <begin position="486"/>
        <end position="557"/>
    </location>
</feature>
<dbReference type="InterPro" id="IPR013105">
    <property type="entry name" value="TPR_2"/>
</dbReference>
<feature type="domain" description="RING-type" evidence="9">
    <location>
        <begin position="20"/>
        <end position="58"/>
    </location>
</feature>
<organism evidence="10">
    <name type="scientific">Lotharella globosa</name>
    <dbReference type="NCBI Taxonomy" id="91324"/>
    <lineage>
        <taxon>Eukaryota</taxon>
        <taxon>Sar</taxon>
        <taxon>Rhizaria</taxon>
        <taxon>Cercozoa</taxon>
        <taxon>Chlorarachniophyceae</taxon>
        <taxon>Lotharella</taxon>
    </lineage>
</organism>
<dbReference type="GO" id="GO:0008270">
    <property type="term" value="F:zinc ion binding"/>
    <property type="evidence" value="ECO:0007669"/>
    <property type="project" value="UniProtKB-KW"/>
</dbReference>
<keyword evidence="3 6" id="KW-0863">Zinc-finger</keyword>
<dbReference type="Pfam" id="PF13639">
    <property type="entry name" value="zf-RING_2"/>
    <property type="match status" value="1"/>
</dbReference>
<evidence type="ECO:0000256" key="1">
    <source>
        <dbReference type="ARBA" id="ARBA00022723"/>
    </source>
</evidence>
<dbReference type="InterPro" id="IPR011990">
    <property type="entry name" value="TPR-like_helical_dom_sf"/>
</dbReference>
<dbReference type="PRINTS" id="PR00625">
    <property type="entry name" value="JDOMAIN"/>
</dbReference>
<dbReference type="Pfam" id="PF07719">
    <property type="entry name" value="TPR_2"/>
    <property type="match status" value="2"/>
</dbReference>
<dbReference type="SUPFAM" id="SSF57850">
    <property type="entry name" value="RING/U-box"/>
    <property type="match status" value="1"/>
</dbReference>
<dbReference type="PROSITE" id="PS50076">
    <property type="entry name" value="DNAJ_2"/>
    <property type="match status" value="1"/>
</dbReference>